<dbReference type="GeneID" id="140011082"/>
<dbReference type="Gene3D" id="3.60.10.10">
    <property type="entry name" value="Endonuclease/exonuclease/phosphatase"/>
    <property type="match status" value="1"/>
</dbReference>
<sequence length="266" mass="31412">MSEWRFQDFRSFMNDNELIDIVFEGKPWIWSNNWGNEGEVKERLYWILGNKDWVERMGRAKCLHVDTEASDHCMLVLDTRPANRRGKKRFMFDQRWLQQEDIEEVIRKAWGEQQQGSRLYKVQCKIRQEINEIKERTDEGSRAHLINLKKKLAEAYNKEEIYWSQKARVQWLKEGDKNTSYFHAMATDNPGEFDEVLQGIPHTVTTKMNRNLIRPVTDQEISRAIFSMHPNKSSGPDDDSLIFCKASGEKAGHLRRILEVYKRASG</sequence>
<accession>A0ABM4V704</accession>
<gene>
    <name evidence="2" type="primary">LOC140011082</name>
</gene>
<dbReference type="InterPro" id="IPR036691">
    <property type="entry name" value="Endo/exonu/phosph_ase_sf"/>
</dbReference>
<evidence type="ECO:0000313" key="1">
    <source>
        <dbReference type="Proteomes" id="UP001652660"/>
    </source>
</evidence>
<keyword evidence="1" id="KW-1185">Reference proteome</keyword>
<dbReference type="PANTHER" id="PTHR33710:SF71">
    <property type="entry name" value="ENDONUCLEASE_EXONUCLEASE_PHOSPHATASE DOMAIN-CONTAINING PROTEIN"/>
    <property type="match status" value="1"/>
</dbReference>
<name>A0ABM4V704_COFAR</name>
<dbReference type="RefSeq" id="XP_071915314.1">
    <property type="nucleotide sequence ID" value="XM_072059213.1"/>
</dbReference>
<protein>
    <submittedName>
        <fullName evidence="2">Uncharacterized protein</fullName>
    </submittedName>
</protein>
<evidence type="ECO:0000313" key="2">
    <source>
        <dbReference type="RefSeq" id="XP_071915314.1"/>
    </source>
</evidence>
<dbReference type="PANTHER" id="PTHR33710">
    <property type="entry name" value="BNAC02G09200D PROTEIN"/>
    <property type="match status" value="1"/>
</dbReference>
<reference evidence="2" key="1">
    <citation type="submission" date="2025-08" db="UniProtKB">
        <authorList>
            <consortium name="RefSeq"/>
        </authorList>
    </citation>
    <scope>IDENTIFICATION</scope>
    <source>
        <tissue evidence="2">Leaves</tissue>
    </source>
</reference>
<proteinExistence type="predicted"/>
<dbReference type="Proteomes" id="UP001652660">
    <property type="component" value="Chromosome 7e"/>
</dbReference>
<organism evidence="1 2">
    <name type="scientific">Coffea arabica</name>
    <name type="common">Arabian coffee</name>
    <dbReference type="NCBI Taxonomy" id="13443"/>
    <lineage>
        <taxon>Eukaryota</taxon>
        <taxon>Viridiplantae</taxon>
        <taxon>Streptophyta</taxon>
        <taxon>Embryophyta</taxon>
        <taxon>Tracheophyta</taxon>
        <taxon>Spermatophyta</taxon>
        <taxon>Magnoliopsida</taxon>
        <taxon>eudicotyledons</taxon>
        <taxon>Gunneridae</taxon>
        <taxon>Pentapetalae</taxon>
        <taxon>asterids</taxon>
        <taxon>lamiids</taxon>
        <taxon>Gentianales</taxon>
        <taxon>Rubiaceae</taxon>
        <taxon>Ixoroideae</taxon>
        <taxon>Gardenieae complex</taxon>
        <taxon>Bertiereae - Coffeeae clade</taxon>
        <taxon>Coffeeae</taxon>
        <taxon>Coffea</taxon>
    </lineage>
</organism>